<dbReference type="AlphaFoldDB" id="A0A414SK72"/>
<keyword evidence="1" id="KW-0812">Transmembrane</keyword>
<dbReference type="RefSeq" id="WP_118197288.1">
    <property type="nucleotide sequence ID" value="NZ_QRHZ01000001.1"/>
</dbReference>
<name>A0A414SK72_9FIRM</name>
<evidence type="ECO:0000313" key="2">
    <source>
        <dbReference type="EMBL" id="RHG19966.1"/>
    </source>
</evidence>
<feature type="transmembrane region" description="Helical" evidence="1">
    <location>
        <begin position="38"/>
        <end position="57"/>
    </location>
</feature>
<organism evidence="2 3">
    <name type="scientific">Blautia obeum</name>
    <dbReference type="NCBI Taxonomy" id="40520"/>
    <lineage>
        <taxon>Bacteria</taxon>
        <taxon>Bacillati</taxon>
        <taxon>Bacillota</taxon>
        <taxon>Clostridia</taxon>
        <taxon>Lachnospirales</taxon>
        <taxon>Lachnospiraceae</taxon>
        <taxon>Blautia</taxon>
    </lineage>
</organism>
<proteinExistence type="predicted"/>
<sequence length="61" mass="7042">MARNKIETVMSYDQWEQEHKRRTKKAIHDTIQGLTRDIATAMIILALPLGMVVHFLLSTGY</sequence>
<keyword evidence="1" id="KW-0472">Membrane</keyword>
<evidence type="ECO:0000256" key="1">
    <source>
        <dbReference type="SAM" id="Phobius"/>
    </source>
</evidence>
<comment type="caution">
    <text evidence="2">The sequence shown here is derived from an EMBL/GenBank/DDBJ whole genome shotgun (WGS) entry which is preliminary data.</text>
</comment>
<protein>
    <submittedName>
        <fullName evidence="2">Uncharacterized protein</fullName>
    </submittedName>
</protein>
<reference evidence="2 3" key="1">
    <citation type="submission" date="2018-08" db="EMBL/GenBank/DDBJ databases">
        <title>A genome reference for cultivated species of the human gut microbiota.</title>
        <authorList>
            <person name="Zou Y."/>
            <person name="Xue W."/>
            <person name="Luo G."/>
        </authorList>
    </citation>
    <scope>NUCLEOTIDE SEQUENCE [LARGE SCALE GENOMIC DNA]</scope>
    <source>
        <strain evidence="2 3">AM22-9LB</strain>
    </source>
</reference>
<gene>
    <name evidence="2" type="ORF">DW272_01825</name>
</gene>
<dbReference type="Proteomes" id="UP000284220">
    <property type="component" value="Unassembled WGS sequence"/>
</dbReference>
<keyword evidence="1" id="KW-1133">Transmembrane helix</keyword>
<evidence type="ECO:0000313" key="3">
    <source>
        <dbReference type="Proteomes" id="UP000284220"/>
    </source>
</evidence>
<accession>A0A414SK72</accession>
<dbReference type="EMBL" id="QRHZ01000001">
    <property type="protein sequence ID" value="RHG19966.1"/>
    <property type="molecule type" value="Genomic_DNA"/>
</dbReference>